<comment type="subcellular location">
    <subcellularLocation>
        <location evidence="1">Membrane</location>
    </subcellularLocation>
</comment>
<dbReference type="PANTHER" id="PTHR47535">
    <property type="entry name" value="MUSCLE-SPECIFIC PROTEIN 300 KDA, ISOFORM G"/>
    <property type="match status" value="1"/>
</dbReference>
<dbReference type="InParanoid" id="A0A674N6M8"/>
<sequence length="116" mass="13321">MTDLLRLLPQTDLNPSLPIRLEPSRHWEWRPGGRARRVGARHAVWVYERAAVQARTFTRWINLVLQRNDPPAAVRDLFKDIRDGRILMALLERLSGSQLVRGNLPLSSLWGSNGPH</sequence>
<dbReference type="GO" id="GO:0005737">
    <property type="term" value="C:cytoplasm"/>
    <property type="evidence" value="ECO:0007669"/>
    <property type="project" value="TreeGrafter"/>
</dbReference>
<dbReference type="SUPFAM" id="SSF47576">
    <property type="entry name" value="Calponin-homology domain, CH-domain"/>
    <property type="match status" value="1"/>
</dbReference>
<proteinExistence type="predicted"/>
<keyword evidence="6" id="KW-0009">Actin-binding</keyword>
<dbReference type="PROSITE" id="PS50021">
    <property type="entry name" value="CH"/>
    <property type="match status" value="1"/>
</dbReference>
<dbReference type="OMA" id="GHCTHHR"/>
<keyword evidence="3" id="KW-0677">Repeat</keyword>
<evidence type="ECO:0000256" key="4">
    <source>
        <dbReference type="ARBA" id="ARBA00022989"/>
    </source>
</evidence>
<dbReference type="PROSITE" id="PS00019">
    <property type="entry name" value="ACTININ_1"/>
    <property type="match status" value="1"/>
</dbReference>
<dbReference type="AlphaFoldDB" id="A0A674N6M8"/>
<reference evidence="8" key="3">
    <citation type="submission" date="2025-09" db="UniProtKB">
        <authorList>
            <consortium name="Ensembl"/>
        </authorList>
    </citation>
    <scope>IDENTIFICATION</scope>
</reference>
<reference evidence="8" key="2">
    <citation type="submission" date="2025-08" db="UniProtKB">
        <authorList>
            <consortium name="Ensembl"/>
        </authorList>
    </citation>
    <scope>IDENTIFICATION</scope>
</reference>
<dbReference type="GO" id="GO:0007097">
    <property type="term" value="P:nuclear migration"/>
    <property type="evidence" value="ECO:0007669"/>
    <property type="project" value="TreeGrafter"/>
</dbReference>
<evidence type="ECO:0000256" key="3">
    <source>
        <dbReference type="ARBA" id="ARBA00022737"/>
    </source>
</evidence>
<dbReference type="Gene3D" id="1.10.418.10">
    <property type="entry name" value="Calponin-like domain"/>
    <property type="match status" value="1"/>
</dbReference>
<evidence type="ECO:0000313" key="9">
    <source>
        <dbReference type="Proteomes" id="UP000005226"/>
    </source>
</evidence>
<keyword evidence="5" id="KW-0472">Membrane</keyword>
<dbReference type="GO" id="GO:0005640">
    <property type="term" value="C:nuclear outer membrane"/>
    <property type="evidence" value="ECO:0007669"/>
    <property type="project" value="TreeGrafter"/>
</dbReference>
<evidence type="ECO:0000313" key="8">
    <source>
        <dbReference type="Ensembl" id="ENSTRUP00000068811.1"/>
    </source>
</evidence>
<dbReference type="InterPro" id="IPR036872">
    <property type="entry name" value="CH_dom_sf"/>
</dbReference>
<dbReference type="InterPro" id="IPR001589">
    <property type="entry name" value="Actinin_actin-bd_CS"/>
</dbReference>
<evidence type="ECO:0000256" key="1">
    <source>
        <dbReference type="ARBA" id="ARBA00004370"/>
    </source>
</evidence>
<evidence type="ECO:0000256" key="5">
    <source>
        <dbReference type="ARBA" id="ARBA00023136"/>
    </source>
</evidence>
<dbReference type="PANTHER" id="PTHR47535:SF9">
    <property type="entry name" value="CALPONIN-HOMOLOGY (CH) DOMAIN-CONTAINING PROTEIN"/>
    <property type="match status" value="1"/>
</dbReference>
<feature type="domain" description="Calponin-homology (CH)" evidence="7">
    <location>
        <begin position="51"/>
        <end position="116"/>
    </location>
</feature>
<protein>
    <recommendedName>
        <fullName evidence="7">Calponin-homology (CH) domain-containing protein</fullName>
    </recommendedName>
</protein>
<name>A0A674N6M8_TAKRU</name>
<evidence type="ECO:0000259" key="7">
    <source>
        <dbReference type="PROSITE" id="PS50021"/>
    </source>
</evidence>
<reference evidence="8 9" key="1">
    <citation type="journal article" date="2011" name="Genome Biol. Evol.">
        <title>Integration of the genetic map and genome assembly of fugu facilitates insights into distinct features of genome evolution in teleosts and mammals.</title>
        <authorList>
            <person name="Kai W."/>
            <person name="Kikuchi K."/>
            <person name="Tohari S."/>
            <person name="Chew A.K."/>
            <person name="Tay A."/>
            <person name="Fujiwara A."/>
            <person name="Hosoya S."/>
            <person name="Suetake H."/>
            <person name="Naruse K."/>
            <person name="Brenner S."/>
            <person name="Suzuki Y."/>
            <person name="Venkatesh B."/>
        </authorList>
    </citation>
    <scope>NUCLEOTIDE SEQUENCE [LARGE SCALE GENOMIC DNA]</scope>
</reference>
<dbReference type="InterPro" id="IPR001715">
    <property type="entry name" value="CH_dom"/>
</dbReference>
<dbReference type="GO" id="GO:0034993">
    <property type="term" value="C:meiotic nuclear membrane microtubule tethering complex"/>
    <property type="evidence" value="ECO:0007669"/>
    <property type="project" value="TreeGrafter"/>
</dbReference>
<evidence type="ECO:0000256" key="2">
    <source>
        <dbReference type="ARBA" id="ARBA00022692"/>
    </source>
</evidence>
<keyword evidence="9" id="KW-1185">Reference proteome</keyword>
<accession>A0A674N6M8</accession>
<dbReference type="InterPro" id="IPR052403">
    <property type="entry name" value="LINC-complex_assoc"/>
</dbReference>
<dbReference type="Proteomes" id="UP000005226">
    <property type="component" value="Chromosome 16"/>
</dbReference>
<keyword evidence="4" id="KW-1133">Transmembrane helix</keyword>
<organism evidence="8 9">
    <name type="scientific">Takifugu rubripes</name>
    <name type="common">Japanese pufferfish</name>
    <name type="synonym">Fugu rubripes</name>
    <dbReference type="NCBI Taxonomy" id="31033"/>
    <lineage>
        <taxon>Eukaryota</taxon>
        <taxon>Metazoa</taxon>
        <taxon>Chordata</taxon>
        <taxon>Craniata</taxon>
        <taxon>Vertebrata</taxon>
        <taxon>Euteleostomi</taxon>
        <taxon>Actinopterygii</taxon>
        <taxon>Neopterygii</taxon>
        <taxon>Teleostei</taxon>
        <taxon>Neoteleostei</taxon>
        <taxon>Acanthomorphata</taxon>
        <taxon>Eupercaria</taxon>
        <taxon>Tetraodontiformes</taxon>
        <taxon>Tetradontoidea</taxon>
        <taxon>Tetraodontidae</taxon>
        <taxon>Takifugu</taxon>
    </lineage>
</organism>
<dbReference type="Pfam" id="PF00307">
    <property type="entry name" value="CH"/>
    <property type="match status" value="1"/>
</dbReference>
<dbReference type="GeneTree" id="ENSGT00940000180472"/>
<dbReference type="GO" id="GO:0051015">
    <property type="term" value="F:actin filament binding"/>
    <property type="evidence" value="ECO:0007669"/>
    <property type="project" value="TreeGrafter"/>
</dbReference>
<evidence type="ECO:0000256" key="6">
    <source>
        <dbReference type="ARBA" id="ARBA00023203"/>
    </source>
</evidence>
<dbReference type="Ensembl" id="ENSTRUT00000091353.1">
    <property type="protein sequence ID" value="ENSTRUP00000068811.1"/>
    <property type="gene ID" value="ENSTRUG00000030778.1"/>
</dbReference>
<keyword evidence="2" id="KW-0812">Transmembrane</keyword>